<comment type="caution">
    <text evidence="7">The sequence shown here is derived from an EMBL/GenBank/DDBJ whole genome shotgun (WGS) entry which is preliminary data.</text>
</comment>
<feature type="domain" description="2Fe-2S ferredoxin-type" evidence="6">
    <location>
        <begin position="4"/>
        <end position="80"/>
    </location>
</feature>
<dbReference type="PROSITE" id="PS51085">
    <property type="entry name" value="2FE2S_FER_2"/>
    <property type="match status" value="1"/>
</dbReference>
<dbReference type="Pfam" id="PF06240">
    <property type="entry name" value="COXG"/>
    <property type="match status" value="1"/>
</dbReference>
<keyword evidence="4" id="KW-0408">Iron</keyword>
<gene>
    <name evidence="7" type="ORF">G3I67_06385</name>
</gene>
<keyword evidence="3" id="KW-0560">Oxidoreductase</keyword>
<dbReference type="PANTHER" id="PTHR44379">
    <property type="entry name" value="OXIDOREDUCTASE WITH IRON-SULFUR SUBUNIT"/>
    <property type="match status" value="1"/>
</dbReference>
<dbReference type="AlphaFoldDB" id="A0A6B2QW45"/>
<dbReference type="SUPFAM" id="SSF55961">
    <property type="entry name" value="Bet v1-like"/>
    <property type="match status" value="1"/>
</dbReference>
<evidence type="ECO:0000313" key="7">
    <source>
        <dbReference type="EMBL" id="NDY82856.1"/>
    </source>
</evidence>
<dbReference type="GO" id="GO:0051537">
    <property type="term" value="F:2 iron, 2 sulfur cluster binding"/>
    <property type="evidence" value="ECO:0007669"/>
    <property type="project" value="UniProtKB-KW"/>
</dbReference>
<dbReference type="RefSeq" id="WP_163652728.1">
    <property type="nucleotide sequence ID" value="NZ_JAAGRN010000003.1"/>
</dbReference>
<dbReference type="CDD" id="cd07823">
    <property type="entry name" value="SRPBCC_5"/>
    <property type="match status" value="1"/>
</dbReference>
<keyword evidence="1" id="KW-0001">2Fe-2S</keyword>
<dbReference type="CDD" id="cd00207">
    <property type="entry name" value="fer2"/>
    <property type="match status" value="1"/>
</dbReference>
<dbReference type="Gene3D" id="3.30.530.20">
    <property type="match status" value="1"/>
</dbReference>
<dbReference type="InterPro" id="IPR002888">
    <property type="entry name" value="2Fe-2S-bd"/>
</dbReference>
<dbReference type="FunFam" id="3.10.20.30:FF:000020">
    <property type="entry name" value="Xanthine dehydrogenase iron-sulfur subunit"/>
    <property type="match status" value="1"/>
</dbReference>
<accession>A0A6B2QW45</accession>
<dbReference type="GO" id="GO:0046872">
    <property type="term" value="F:metal ion binding"/>
    <property type="evidence" value="ECO:0007669"/>
    <property type="project" value="UniProtKB-KW"/>
</dbReference>
<keyword evidence="2" id="KW-0479">Metal-binding</keyword>
<organism evidence="7">
    <name type="scientific">Sheuella amnicola</name>
    <dbReference type="NCBI Taxonomy" id="2707330"/>
    <lineage>
        <taxon>Bacteria</taxon>
        <taxon>Pseudomonadati</taxon>
        <taxon>Pseudomonadota</taxon>
        <taxon>Betaproteobacteria</taxon>
        <taxon>Burkholderiales</taxon>
        <taxon>Alcaligenaceae</taxon>
        <taxon>Sheuella</taxon>
    </lineage>
</organism>
<protein>
    <submittedName>
        <fullName evidence="7">2Fe-2S iron-sulfur cluster binding domain-containing protein</fullName>
    </submittedName>
</protein>
<evidence type="ECO:0000256" key="3">
    <source>
        <dbReference type="ARBA" id="ARBA00023002"/>
    </source>
</evidence>
<dbReference type="Gene3D" id="1.10.150.120">
    <property type="entry name" value="[2Fe-2S]-binding domain"/>
    <property type="match status" value="1"/>
</dbReference>
<dbReference type="InterPro" id="IPR010419">
    <property type="entry name" value="CO_DH_gsu"/>
</dbReference>
<name>A0A6B2QW45_9BURK</name>
<dbReference type="Gene3D" id="3.10.20.30">
    <property type="match status" value="1"/>
</dbReference>
<dbReference type="InterPro" id="IPR051452">
    <property type="entry name" value="Diverse_Oxidoreductases"/>
</dbReference>
<dbReference type="InterPro" id="IPR001041">
    <property type="entry name" value="2Fe-2S_ferredoxin-type"/>
</dbReference>
<evidence type="ECO:0000256" key="1">
    <source>
        <dbReference type="ARBA" id="ARBA00022714"/>
    </source>
</evidence>
<evidence type="ECO:0000259" key="6">
    <source>
        <dbReference type="PROSITE" id="PS51085"/>
    </source>
</evidence>
<sequence length="406" mass="44182">MNTTRISIRINDQFVSQEVTPRTHLGDFIRDQVKLTGTHLGCEHGVCGACTVLLDGKPVRSCITYAASCDGHAITTIEGFDTDPIMSRLRKKFSEHHALQCGYCTPGMLTTSRDIVLRLPEADEHTVRAELSGNLCRCTGYVGIVGAIMAVLSDLKLHPDADVDKLRALIKAGHGGALKQASSTGAQSPSYIGFDALTPTTSARVESPLNKHTAGAKIQPGQGTQIRESFDLPFSADQVWQLMIDLPNVARCLPGATVHDMQGNHVNGNVSVKFGPMKASFEGTATLDRNDSLKSATLTGTGNDRLSQSHATGQVSYHIESLSAQTTRIHVDMTYTLQGPLAQFSRSGMVQEFVRRLVKDFAKNIEQILRDPASATSLPHRELHPFSLFLQIIFDRLRGLFSSKSK</sequence>
<dbReference type="InterPro" id="IPR012675">
    <property type="entry name" value="Beta-grasp_dom_sf"/>
</dbReference>
<dbReference type="InterPro" id="IPR006058">
    <property type="entry name" value="2Fe2S_fd_BS"/>
</dbReference>
<dbReference type="InterPro" id="IPR023393">
    <property type="entry name" value="START-like_dom_sf"/>
</dbReference>
<evidence type="ECO:0000256" key="5">
    <source>
        <dbReference type="ARBA" id="ARBA00023014"/>
    </source>
</evidence>
<dbReference type="InterPro" id="IPR036884">
    <property type="entry name" value="2Fe-2S-bd_dom_sf"/>
</dbReference>
<dbReference type="GO" id="GO:0016491">
    <property type="term" value="F:oxidoreductase activity"/>
    <property type="evidence" value="ECO:0007669"/>
    <property type="project" value="UniProtKB-KW"/>
</dbReference>
<dbReference type="Pfam" id="PF00111">
    <property type="entry name" value="Fer2"/>
    <property type="match status" value="1"/>
</dbReference>
<dbReference type="PROSITE" id="PS00197">
    <property type="entry name" value="2FE2S_FER_1"/>
    <property type="match status" value="1"/>
</dbReference>
<proteinExistence type="predicted"/>
<reference evidence="7" key="1">
    <citation type="submission" date="2020-02" db="EMBL/GenBank/DDBJ databases">
        <authorList>
            <person name="Chen W.-M."/>
        </authorList>
    </citation>
    <scope>NUCLEOTIDE SEQUENCE</scope>
    <source>
        <strain evidence="7">NBD-18</strain>
    </source>
</reference>
<evidence type="ECO:0000256" key="2">
    <source>
        <dbReference type="ARBA" id="ARBA00022723"/>
    </source>
</evidence>
<dbReference type="PANTHER" id="PTHR44379:SF8">
    <property type="entry name" value="XANTHINE DEHYDROGENASE IRON-SULFUR-BINDING SUBUNIT XDHC-RELATED"/>
    <property type="match status" value="1"/>
</dbReference>
<evidence type="ECO:0000256" key="4">
    <source>
        <dbReference type="ARBA" id="ARBA00023004"/>
    </source>
</evidence>
<keyword evidence="5" id="KW-0411">Iron-sulfur</keyword>
<dbReference type="InterPro" id="IPR036010">
    <property type="entry name" value="2Fe-2S_ferredoxin-like_sf"/>
</dbReference>
<dbReference type="Pfam" id="PF01799">
    <property type="entry name" value="Fer2_2"/>
    <property type="match status" value="1"/>
</dbReference>
<dbReference type="SUPFAM" id="SSF47741">
    <property type="entry name" value="CO dehydrogenase ISP C-domain like"/>
    <property type="match status" value="1"/>
</dbReference>
<dbReference type="EMBL" id="JAAGRN010000003">
    <property type="protein sequence ID" value="NDY82856.1"/>
    <property type="molecule type" value="Genomic_DNA"/>
</dbReference>
<dbReference type="SUPFAM" id="SSF54292">
    <property type="entry name" value="2Fe-2S ferredoxin-like"/>
    <property type="match status" value="1"/>
</dbReference>